<dbReference type="OrthoDB" id="2656750at2"/>
<organism evidence="1 2">
    <name type="scientific">Formimonas warabiya</name>
    <dbReference type="NCBI Taxonomy" id="1761012"/>
    <lineage>
        <taxon>Bacteria</taxon>
        <taxon>Bacillati</taxon>
        <taxon>Bacillota</taxon>
        <taxon>Clostridia</taxon>
        <taxon>Eubacteriales</taxon>
        <taxon>Peptococcaceae</taxon>
        <taxon>Candidatus Formimonas</taxon>
    </lineage>
</organism>
<proteinExistence type="predicted"/>
<protein>
    <submittedName>
        <fullName evidence="1">Uncharacterized protein</fullName>
    </submittedName>
</protein>
<name>A0A3G1KX28_FORW1</name>
<keyword evidence="2" id="KW-1185">Reference proteome</keyword>
<evidence type="ECO:0000313" key="1">
    <source>
        <dbReference type="EMBL" id="ATW27034.1"/>
    </source>
</evidence>
<evidence type="ECO:0000313" key="2">
    <source>
        <dbReference type="Proteomes" id="UP000323521"/>
    </source>
</evidence>
<dbReference type="RefSeq" id="WP_148136368.1">
    <property type="nucleotide sequence ID" value="NZ_CP017634.1"/>
</dbReference>
<reference evidence="1 2" key="1">
    <citation type="submission" date="2016-10" db="EMBL/GenBank/DDBJ databases">
        <title>Complete Genome Sequence of Peptococcaceae strain DCMF.</title>
        <authorList>
            <person name="Edwards R.J."/>
            <person name="Holland S.I."/>
            <person name="Deshpande N.P."/>
            <person name="Wong Y.K."/>
            <person name="Ertan H."/>
            <person name="Manefield M."/>
            <person name="Russell T.L."/>
            <person name="Lee M.J."/>
        </authorList>
    </citation>
    <scope>NUCLEOTIDE SEQUENCE [LARGE SCALE GENOMIC DNA]</scope>
    <source>
        <strain evidence="1 2">DCMF</strain>
    </source>
</reference>
<dbReference type="Proteomes" id="UP000323521">
    <property type="component" value="Chromosome"/>
</dbReference>
<dbReference type="KEGG" id="fwa:DCMF_21740"/>
<dbReference type="EMBL" id="CP017634">
    <property type="protein sequence ID" value="ATW27034.1"/>
    <property type="molecule type" value="Genomic_DNA"/>
</dbReference>
<accession>A0A3G1KX28</accession>
<gene>
    <name evidence="1" type="ORF">DCMF_21740</name>
</gene>
<sequence>MAAVIVTCDICQKDKDCSGLIKAIESYGIRTRVTDSSWIIISDSSVFAMRRYFQKHADANDRIFVAGLSNEAAWVNTICDQNWLKCHL</sequence>
<dbReference type="AlphaFoldDB" id="A0A3G1KX28"/>